<evidence type="ECO:0000313" key="4">
    <source>
        <dbReference type="Proteomes" id="UP000018291"/>
    </source>
</evidence>
<dbReference type="EMBL" id="CANL01000002">
    <property type="protein sequence ID" value="CCM62152.1"/>
    <property type="molecule type" value="Genomic_DNA"/>
</dbReference>
<feature type="compositionally biased region" description="Polar residues" evidence="1">
    <location>
        <begin position="191"/>
        <end position="211"/>
    </location>
</feature>
<feature type="transmembrane region" description="Helical" evidence="2">
    <location>
        <begin position="18"/>
        <end position="37"/>
    </location>
</feature>
<name>R4Z0J9_9ACTN</name>
<keyword evidence="4" id="KW-1185">Reference proteome</keyword>
<dbReference type="RefSeq" id="WP_012223312.1">
    <property type="nucleotide sequence ID" value="NZ_HG422565.1"/>
</dbReference>
<feature type="transmembrane region" description="Helical" evidence="2">
    <location>
        <begin position="43"/>
        <end position="61"/>
    </location>
</feature>
<keyword evidence="2" id="KW-0472">Membrane</keyword>
<gene>
    <name evidence="3" type="ORF">BN381_100039</name>
</gene>
<dbReference type="Proteomes" id="UP000018291">
    <property type="component" value="Unassembled WGS sequence"/>
</dbReference>
<dbReference type="AlphaFoldDB" id="R4Z0J9"/>
<keyword evidence="2" id="KW-1133">Transmembrane helix</keyword>
<evidence type="ECO:0000256" key="1">
    <source>
        <dbReference type="SAM" id="MobiDB-lite"/>
    </source>
</evidence>
<feature type="region of interest" description="Disordered" evidence="1">
    <location>
        <begin position="88"/>
        <end position="121"/>
    </location>
</feature>
<dbReference type="STRING" id="1229780.BN381_100039"/>
<proteinExistence type="predicted"/>
<dbReference type="OrthoDB" id="5881059at2"/>
<keyword evidence="2" id="KW-0812">Transmembrane</keyword>
<feature type="region of interest" description="Disordered" evidence="1">
    <location>
        <begin position="180"/>
        <end position="211"/>
    </location>
</feature>
<evidence type="ECO:0000256" key="2">
    <source>
        <dbReference type="SAM" id="Phobius"/>
    </source>
</evidence>
<evidence type="ECO:0000313" key="3">
    <source>
        <dbReference type="EMBL" id="CCM62152.1"/>
    </source>
</evidence>
<reference evidence="3 4" key="1">
    <citation type="journal article" date="2013" name="ISME J.">
        <title>Metabolic model for the filamentous 'Candidatus Microthrix parvicella' based on genomic and metagenomic analyses.</title>
        <authorList>
            <person name="Jon McIlroy S."/>
            <person name="Kristiansen R."/>
            <person name="Albertsen M."/>
            <person name="Michael Karst S."/>
            <person name="Rossetti S."/>
            <person name="Lund Nielsen J."/>
            <person name="Tandoi V."/>
            <person name="James Seviour R."/>
            <person name="Nielsen P.H."/>
        </authorList>
    </citation>
    <scope>NUCLEOTIDE SEQUENCE [LARGE SCALE GENOMIC DNA]</scope>
    <source>
        <strain evidence="3 4">RN1</strain>
    </source>
</reference>
<accession>R4Z0J9</accession>
<dbReference type="HOGENOM" id="CLU_1303041_0_0_11"/>
<protein>
    <submittedName>
        <fullName evidence="3">Uncharacterized protein</fullName>
    </submittedName>
</protein>
<organism evidence="3 4">
    <name type="scientific">Candidatus Neomicrothrix parvicella RN1</name>
    <dbReference type="NCBI Taxonomy" id="1229780"/>
    <lineage>
        <taxon>Bacteria</taxon>
        <taxon>Bacillati</taxon>
        <taxon>Actinomycetota</taxon>
        <taxon>Acidimicrobiia</taxon>
        <taxon>Acidimicrobiales</taxon>
        <taxon>Microthrixaceae</taxon>
        <taxon>Candidatus Neomicrothrix</taxon>
    </lineage>
</organism>
<sequence length="211" mass="21869">MNSPANDSSPKKSVDARLFIAAGVGGLITLIGLVLLLSQNAVAAALMIVPLLVLLAGLYWMKLADTGTSPAESQTAHPHTGLAQIPQQPIQHGDTAPPNAASGGAPDDDNLAGDTPTVRADRPRLRAAKAYNLTALMKERDNVTPAQCPNCGQLARLSANGDRSRARCADCGAEWALGDTQPPTLVRSHVRTNAPTDEPTQPAGASTAQQS</sequence>
<comment type="caution">
    <text evidence="3">The sequence shown here is derived from an EMBL/GenBank/DDBJ whole genome shotgun (WGS) entry which is preliminary data.</text>
</comment>